<dbReference type="SUPFAM" id="SSF56349">
    <property type="entry name" value="DNA breaking-rejoining enzymes"/>
    <property type="match status" value="1"/>
</dbReference>
<sequence>MLFIPVWYTRRVSCFLLVISFLYNAPLRKGAKLLPKNRTYILKGVKEMASIEKRGTNSWRLVVEAGYDSKGKRVKRTKTIRVEDQALLRTTKKLREFLETELHKFKIEIESGAYIAPEKMTFSAFAVEWREKYAIKNLGLKTLYVYESCLKNRILPAFGHLRLGEVKPIHVIDFLDLLGKNGKRKDGKDGTLSSSSIQYHYRVLKNIFSRAVEWKIIKHNPIADIQKPKVVYKVITPYDEQEVQLLFKFLQNEPYHWRMMVTLALTTGLRRGELLGLEWKHIDLENGIIDVVQSLSISLKGEIVLKEPKTKNAKRKVSLPSSVLVELKEYYQRRRKERLEMKDAWQGTYDFVFSHPDGQPFHHERPYLWFRRFIQKNDLRYIRFHDLRHTSATLLINQGVHAKIISERLGHGSITTTMNVYGHALRTADKTAAEKFEKILTVPNSSPNEHIPN</sequence>
<dbReference type="InterPro" id="IPR002104">
    <property type="entry name" value="Integrase_catalytic"/>
</dbReference>
<keyword evidence="2" id="KW-0229">DNA integration</keyword>
<dbReference type="PANTHER" id="PTHR30349">
    <property type="entry name" value="PHAGE INTEGRASE-RELATED"/>
    <property type="match status" value="1"/>
</dbReference>
<dbReference type="GO" id="GO:0006310">
    <property type="term" value="P:DNA recombination"/>
    <property type="evidence" value="ECO:0007669"/>
    <property type="project" value="UniProtKB-KW"/>
</dbReference>
<dbReference type="Pfam" id="PF14659">
    <property type="entry name" value="Phage_int_SAM_3"/>
    <property type="match status" value="1"/>
</dbReference>
<dbReference type="EMBL" id="CP019717">
    <property type="protein sequence ID" value="QHZ53402.1"/>
    <property type="molecule type" value="Genomic_DNA"/>
</dbReference>
<evidence type="ECO:0000256" key="4">
    <source>
        <dbReference type="ARBA" id="ARBA00023172"/>
    </source>
</evidence>
<dbReference type="Proteomes" id="UP000464330">
    <property type="component" value="Chromosome"/>
</dbReference>
<reference evidence="8 9" key="1">
    <citation type="journal article" date="2020" name="Int. J. Med. Microbiol.">
        <title>Discovery of Paenibacillus larvae ERIC V: Phenotypic and genomic comparison to genotypes ERIC I-IV reveal different inventories of virulence factors which correlate with epidemiological prevalences of American Foulbrood.</title>
        <authorList>
            <person name="Beims H."/>
            <person name="Bunk B."/>
            <person name="Erler S."/>
            <person name="Mohr K.I."/>
            <person name="Sproer C."/>
            <person name="Pradella S."/>
            <person name="Gunther G."/>
            <person name="Rohde M."/>
            <person name="von der Ohe W."/>
            <person name="Steinert M."/>
        </authorList>
    </citation>
    <scope>NUCLEOTIDE SEQUENCE [LARGE SCALE GENOMIC DNA]</scope>
    <source>
        <strain evidence="8">Eric_V</strain>
    </source>
</reference>
<name>A0A6C0QXG4_9BACL</name>
<dbReference type="PROSITE" id="PS51898">
    <property type="entry name" value="TYR_RECOMBINASE"/>
    <property type="match status" value="1"/>
</dbReference>
<dbReference type="GO" id="GO:0015074">
    <property type="term" value="P:DNA integration"/>
    <property type="evidence" value="ECO:0007669"/>
    <property type="project" value="UniProtKB-KW"/>
</dbReference>
<dbReference type="InterPro" id="IPR004107">
    <property type="entry name" value="Integrase_SAM-like_N"/>
</dbReference>
<organism evidence="8 9">
    <name type="scientific">Paenibacillus larvae subsp. larvae</name>
    <dbReference type="NCBI Taxonomy" id="147375"/>
    <lineage>
        <taxon>Bacteria</taxon>
        <taxon>Bacillati</taxon>
        <taxon>Bacillota</taxon>
        <taxon>Bacilli</taxon>
        <taxon>Bacillales</taxon>
        <taxon>Paenibacillaceae</taxon>
        <taxon>Paenibacillus</taxon>
    </lineage>
</organism>
<evidence type="ECO:0000256" key="3">
    <source>
        <dbReference type="ARBA" id="ARBA00023125"/>
    </source>
</evidence>
<proteinExistence type="inferred from homology"/>
<dbReference type="InterPro" id="IPR013762">
    <property type="entry name" value="Integrase-like_cat_sf"/>
</dbReference>
<keyword evidence="4" id="KW-0233">DNA recombination</keyword>
<evidence type="ECO:0000256" key="5">
    <source>
        <dbReference type="PROSITE-ProRule" id="PRU01248"/>
    </source>
</evidence>
<accession>A0A6C0QXG4</accession>
<evidence type="ECO:0000313" key="8">
    <source>
        <dbReference type="EMBL" id="QHZ53402.1"/>
    </source>
</evidence>
<dbReference type="InterPro" id="IPR011010">
    <property type="entry name" value="DNA_brk_join_enz"/>
</dbReference>
<keyword evidence="3 5" id="KW-0238">DNA-binding</keyword>
<dbReference type="CDD" id="cd01189">
    <property type="entry name" value="INT_ICEBs1_C_like"/>
    <property type="match status" value="1"/>
</dbReference>
<dbReference type="Gene3D" id="1.10.150.130">
    <property type="match status" value="1"/>
</dbReference>
<feature type="domain" description="Tyr recombinase" evidence="6">
    <location>
        <begin position="233"/>
        <end position="435"/>
    </location>
</feature>
<evidence type="ECO:0000256" key="2">
    <source>
        <dbReference type="ARBA" id="ARBA00022908"/>
    </source>
</evidence>
<dbReference type="InterPro" id="IPR050090">
    <property type="entry name" value="Tyrosine_recombinase_XerCD"/>
</dbReference>
<feature type="domain" description="Core-binding (CB)" evidence="7">
    <location>
        <begin position="120"/>
        <end position="212"/>
    </location>
</feature>
<evidence type="ECO:0000256" key="1">
    <source>
        <dbReference type="ARBA" id="ARBA00008857"/>
    </source>
</evidence>
<evidence type="ECO:0000259" key="6">
    <source>
        <dbReference type="PROSITE" id="PS51898"/>
    </source>
</evidence>
<dbReference type="InterPro" id="IPR010998">
    <property type="entry name" value="Integrase_recombinase_N"/>
</dbReference>
<dbReference type="AlphaFoldDB" id="A0A6C0QXG4"/>
<gene>
    <name evidence="8" type="ORF">ERICV_04351</name>
</gene>
<dbReference type="InterPro" id="IPR044068">
    <property type="entry name" value="CB"/>
</dbReference>
<evidence type="ECO:0000313" key="9">
    <source>
        <dbReference type="Proteomes" id="UP000464330"/>
    </source>
</evidence>
<dbReference type="PROSITE" id="PS51900">
    <property type="entry name" value="CB"/>
    <property type="match status" value="1"/>
</dbReference>
<dbReference type="Gene3D" id="1.10.443.10">
    <property type="entry name" value="Intergrase catalytic core"/>
    <property type="match status" value="1"/>
</dbReference>
<dbReference type="GO" id="GO:0003677">
    <property type="term" value="F:DNA binding"/>
    <property type="evidence" value="ECO:0007669"/>
    <property type="project" value="UniProtKB-UniRule"/>
</dbReference>
<dbReference type="PANTHER" id="PTHR30349:SF64">
    <property type="entry name" value="PROPHAGE INTEGRASE INTD-RELATED"/>
    <property type="match status" value="1"/>
</dbReference>
<evidence type="ECO:0000259" key="7">
    <source>
        <dbReference type="PROSITE" id="PS51900"/>
    </source>
</evidence>
<comment type="similarity">
    <text evidence="1">Belongs to the 'phage' integrase family.</text>
</comment>
<protein>
    <submittedName>
        <fullName evidence="8">Phage integrase family protein</fullName>
    </submittedName>
</protein>
<dbReference type="Pfam" id="PF00589">
    <property type="entry name" value="Phage_integrase"/>
    <property type="match status" value="1"/>
</dbReference>